<dbReference type="SUPFAM" id="SSF102848">
    <property type="entry name" value="NSFL1 (p97 ATPase) cofactor p47, SEP domain"/>
    <property type="match status" value="1"/>
</dbReference>
<dbReference type="SMART" id="SM00166">
    <property type="entry name" value="UBX"/>
    <property type="match status" value="1"/>
</dbReference>
<dbReference type="InterPro" id="IPR036241">
    <property type="entry name" value="NSFL1C_SEP_dom_sf"/>
</dbReference>
<dbReference type="InterPro" id="IPR029071">
    <property type="entry name" value="Ubiquitin-like_domsf"/>
</dbReference>
<evidence type="ECO:0000313" key="4">
    <source>
        <dbReference type="EMBL" id="KAL2040683.1"/>
    </source>
</evidence>
<comment type="caution">
    <text evidence="4">The sequence shown here is derived from an EMBL/GenBank/DDBJ whole genome shotgun (WGS) entry which is preliminary data.</text>
</comment>
<evidence type="ECO:0000259" key="2">
    <source>
        <dbReference type="PROSITE" id="PS50033"/>
    </source>
</evidence>
<feature type="compositionally biased region" description="Low complexity" evidence="1">
    <location>
        <begin position="303"/>
        <end position="320"/>
    </location>
</feature>
<feature type="compositionally biased region" description="Acidic residues" evidence="1">
    <location>
        <begin position="114"/>
        <end position="128"/>
    </location>
</feature>
<protein>
    <recommendedName>
        <fullName evidence="6">SEP-domain-containing protein</fullName>
    </recommendedName>
</protein>
<dbReference type="InterPro" id="IPR001012">
    <property type="entry name" value="UBX_dom"/>
</dbReference>
<gene>
    <name evidence="4" type="ORF">N7G274_006662</name>
</gene>
<dbReference type="Pfam" id="PF14555">
    <property type="entry name" value="UBA_4"/>
    <property type="match status" value="1"/>
</dbReference>
<evidence type="ECO:0000259" key="3">
    <source>
        <dbReference type="PROSITE" id="PS51399"/>
    </source>
</evidence>
<feature type="compositionally biased region" description="Basic and acidic residues" evidence="1">
    <location>
        <begin position="146"/>
        <end position="157"/>
    </location>
</feature>
<dbReference type="Gene3D" id="1.10.8.10">
    <property type="entry name" value="DNA helicase RuvA subunit, C-terminal domain"/>
    <property type="match status" value="1"/>
</dbReference>
<dbReference type="SUPFAM" id="SSF46934">
    <property type="entry name" value="UBA-like"/>
    <property type="match status" value="1"/>
</dbReference>
<organism evidence="4 5">
    <name type="scientific">Stereocaulon virgatum</name>
    <dbReference type="NCBI Taxonomy" id="373712"/>
    <lineage>
        <taxon>Eukaryota</taxon>
        <taxon>Fungi</taxon>
        <taxon>Dikarya</taxon>
        <taxon>Ascomycota</taxon>
        <taxon>Pezizomycotina</taxon>
        <taxon>Lecanoromycetes</taxon>
        <taxon>OSLEUM clade</taxon>
        <taxon>Lecanoromycetidae</taxon>
        <taxon>Lecanorales</taxon>
        <taxon>Lecanorineae</taxon>
        <taxon>Stereocaulaceae</taxon>
        <taxon>Stereocaulon</taxon>
    </lineage>
</organism>
<name>A0ABR4A6L9_9LECA</name>
<evidence type="ECO:0000313" key="5">
    <source>
        <dbReference type="Proteomes" id="UP001590950"/>
    </source>
</evidence>
<proteinExistence type="predicted"/>
<feature type="domain" description="SEP" evidence="3">
    <location>
        <begin position="205"/>
        <end position="269"/>
    </location>
</feature>
<dbReference type="CDD" id="cd14348">
    <property type="entry name" value="UBA_p47"/>
    <property type="match status" value="1"/>
</dbReference>
<feature type="region of interest" description="Disordered" evidence="1">
    <location>
        <begin position="273"/>
        <end position="327"/>
    </location>
</feature>
<dbReference type="Pfam" id="PF08059">
    <property type="entry name" value="SEP"/>
    <property type="match status" value="1"/>
</dbReference>
<accession>A0ABR4A6L9</accession>
<dbReference type="PANTHER" id="PTHR23333:SF20">
    <property type="entry name" value="NSFL1 COFACTOR P47"/>
    <property type="match status" value="1"/>
</dbReference>
<dbReference type="EMBL" id="JBEFKJ010000020">
    <property type="protein sequence ID" value="KAL2040683.1"/>
    <property type="molecule type" value="Genomic_DNA"/>
</dbReference>
<reference evidence="4 5" key="1">
    <citation type="submission" date="2024-09" db="EMBL/GenBank/DDBJ databases">
        <title>Rethinking Asexuality: The Enigmatic Case of Functional Sexual Genes in Lepraria (Stereocaulaceae).</title>
        <authorList>
            <person name="Doellman M."/>
            <person name="Sun Y."/>
            <person name="Barcenas-Pena A."/>
            <person name="Lumbsch H.T."/>
            <person name="Grewe F."/>
        </authorList>
    </citation>
    <scope>NUCLEOTIDE SEQUENCE [LARGE SCALE GENOMIC DNA]</scope>
    <source>
        <strain evidence="4 5">Mercado 3170</strain>
    </source>
</reference>
<evidence type="ECO:0000256" key="1">
    <source>
        <dbReference type="SAM" id="MobiDB-lite"/>
    </source>
</evidence>
<dbReference type="CDD" id="cd01770">
    <property type="entry name" value="UBX_UBXN2"/>
    <property type="match status" value="1"/>
</dbReference>
<dbReference type="InterPro" id="IPR009060">
    <property type="entry name" value="UBA-like_sf"/>
</dbReference>
<keyword evidence="5" id="KW-1185">Reference proteome</keyword>
<dbReference type="Gene3D" id="3.10.20.90">
    <property type="entry name" value="Phosphatidylinositol 3-kinase Catalytic Subunit, Chain A, domain 1"/>
    <property type="match status" value="1"/>
</dbReference>
<dbReference type="PROSITE" id="PS51399">
    <property type="entry name" value="SEP"/>
    <property type="match status" value="1"/>
</dbReference>
<dbReference type="Pfam" id="PF00789">
    <property type="entry name" value="UBX"/>
    <property type="match status" value="1"/>
</dbReference>
<feature type="region of interest" description="Disordered" evidence="1">
    <location>
        <begin position="43"/>
        <end position="203"/>
    </location>
</feature>
<dbReference type="Gene3D" id="3.30.420.210">
    <property type="entry name" value="SEP domain"/>
    <property type="match status" value="1"/>
</dbReference>
<sequence length="404" mass="43068">MAQAPPNRDELITQFVDLAGVSPQVAEEHLTTSSWDLASAVTQYYNPAEPEDEVEQEAPRSAAAPPSVPQPKPTMSSNMPPASGQAPKKKFATLGDIRGGAGPSHAGHGHGHDDDDDDEDYEPSDDENQNLYAGGEKSGLAVENPDDLKKKIIERAKKNVARPGGDDPRAPSSRFTGTARTLGGDDTPSEVIPDPNATRPQRTAPVERVLHFWADGFSVDDGPLFRADDPANAAILAQIKQGRAPMSILNVVNGQEVDVKLDTHTENFVKPKKKYVPFSGGGQRLGSPVPGPGTRTEMPEAPTPQAAPASAAASQSAGPSVDESQPTVSLQIRLGDGTRLPARFNTTHTIGDVYSFVTDANAESRTRSWALMTTFPTKELSDKSQALGDLAEFKRGGVVVQKWQ</sequence>
<dbReference type="PROSITE" id="PS50033">
    <property type="entry name" value="UBX"/>
    <property type="match status" value="1"/>
</dbReference>
<dbReference type="SMART" id="SM00553">
    <property type="entry name" value="SEP"/>
    <property type="match status" value="1"/>
</dbReference>
<dbReference type="SUPFAM" id="SSF54236">
    <property type="entry name" value="Ubiquitin-like"/>
    <property type="match status" value="1"/>
</dbReference>
<dbReference type="InterPro" id="IPR012989">
    <property type="entry name" value="SEP_domain"/>
</dbReference>
<evidence type="ECO:0008006" key="6">
    <source>
        <dbReference type="Google" id="ProtNLM"/>
    </source>
</evidence>
<feature type="domain" description="UBX" evidence="2">
    <location>
        <begin position="323"/>
        <end position="400"/>
    </location>
</feature>
<dbReference type="Proteomes" id="UP001590950">
    <property type="component" value="Unassembled WGS sequence"/>
</dbReference>
<dbReference type="PANTHER" id="PTHR23333">
    <property type="entry name" value="UBX DOMAIN CONTAINING PROTEIN"/>
    <property type="match status" value="1"/>
</dbReference>